<dbReference type="NCBIfam" id="TIGR00229">
    <property type="entry name" value="sensory_box"/>
    <property type="match status" value="1"/>
</dbReference>
<evidence type="ECO:0000313" key="7">
    <source>
        <dbReference type="EMBL" id="MCV3214030.1"/>
    </source>
</evidence>
<keyword evidence="8" id="KW-1185">Reference proteome</keyword>
<name>A0ABT3AYG4_9CYAN</name>
<dbReference type="InterPro" id="IPR000014">
    <property type="entry name" value="PAS"/>
</dbReference>
<dbReference type="PROSITE" id="PS50112">
    <property type="entry name" value="PAS"/>
    <property type="match status" value="1"/>
</dbReference>
<sequence length="455" mass="51027">PTPKQTLLAIAGVWNRFKGRVGEQVTVLEEAAVASSDNALNQELRKQAFQEAHSLAGSLGTFGFPLGSKLARKIEYLLKTDKVLIKAQTTQFQSWVELLRQEIERNQDETVSCSLPEDEYPILLVVDRDRLLAEQLAIDANSNFKVAIAIDIETAIQKLYEEHPSVVLLDPSVSPVDEDSLRLLSLLKDRKPPVPVIVFTELSDFSHRLQVARHGGHTFLQKPLPVAQILQAVKQVLEHAPDAEAHVLAVDDDPKIGPLLQVLLTPWGIKVTTLNDPQRFWETLESIKPDFLILDVEMPDINGMEICQVVRNDPRWGELPILFLTVHNDANIINRVFTVGADDFVTKPIIGPELVTRIINRLERIKLRQRLAQTHQPDAASKNDITRIPLQLELNEGQRTQEALRNSQTQFAGIVEIADDAIISIDSNQRITLFNQGAEKIFGYTAAQLLRQPLD</sequence>
<feature type="modified residue" description="4-aspartylphosphate" evidence="3">
    <location>
        <position position="295"/>
    </location>
</feature>
<dbReference type="Pfam" id="PF01627">
    <property type="entry name" value="Hpt"/>
    <property type="match status" value="1"/>
</dbReference>
<comment type="caution">
    <text evidence="7">The sequence shown here is derived from an EMBL/GenBank/DDBJ whole genome shotgun (WGS) entry which is preliminary data.</text>
</comment>
<feature type="modified residue" description="4-aspartylphosphate" evidence="3">
    <location>
        <position position="170"/>
    </location>
</feature>
<organism evidence="7 8">
    <name type="scientific">Plectonema radiosum NIES-515</name>
    <dbReference type="NCBI Taxonomy" id="2986073"/>
    <lineage>
        <taxon>Bacteria</taxon>
        <taxon>Bacillati</taxon>
        <taxon>Cyanobacteriota</taxon>
        <taxon>Cyanophyceae</taxon>
        <taxon>Oscillatoriophycideae</taxon>
        <taxon>Oscillatoriales</taxon>
        <taxon>Microcoleaceae</taxon>
        <taxon>Plectonema</taxon>
    </lineage>
</organism>
<feature type="domain" description="HPt" evidence="6">
    <location>
        <begin position="6"/>
        <end position="113"/>
    </location>
</feature>
<keyword evidence="1 3" id="KW-0597">Phosphoprotein</keyword>
<dbReference type="PANTHER" id="PTHR44591:SF3">
    <property type="entry name" value="RESPONSE REGULATORY DOMAIN-CONTAINING PROTEIN"/>
    <property type="match status" value="1"/>
</dbReference>
<feature type="domain" description="Response regulatory" evidence="4">
    <location>
        <begin position="246"/>
        <end position="362"/>
    </location>
</feature>
<dbReference type="Gene3D" id="3.30.450.20">
    <property type="entry name" value="PAS domain"/>
    <property type="match status" value="1"/>
</dbReference>
<dbReference type="Gene3D" id="3.40.50.2300">
    <property type="match status" value="2"/>
</dbReference>
<dbReference type="SUPFAM" id="SSF52172">
    <property type="entry name" value="CheY-like"/>
    <property type="match status" value="2"/>
</dbReference>
<dbReference type="CDD" id="cd00156">
    <property type="entry name" value="REC"/>
    <property type="match status" value="1"/>
</dbReference>
<dbReference type="SMART" id="SM00448">
    <property type="entry name" value="REC"/>
    <property type="match status" value="2"/>
</dbReference>
<dbReference type="InterPro" id="IPR036641">
    <property type="entry name" value="HPT_dom_sf"/>
</dbReference>
<dbReference type="RefSeq" id="WP_263745568.1">
    <property type="nucleotide sequence ID" value="NZ_JAOWRF010000163.1"/>
</dbReference>
<dbReference type="CDD" id="cd00130">
    <property type="entry name" value="PAS"/>
    <property type="match status" value="1"/>
</dbReference>
<evidence type="ECO:0000259" key="6">
    <source>
        <dbReference type="PROSITE" id="PS50894"/>
    </source>
</evidence>
<evidence type="ECO:0000259" key="4">
    <source>
        <dbReference type="PROSITE" id="PS50110"/>
    </source>
</evidence>
<dbReference type="CDD" id="cd17574">
    <property type="entry name" value="REC_OmpR"/>
    <property type="match status" value="1"/>
</dbReference>
<dbReference type="InterPro" id="IPR008207">
    <property type="entry name" value="Sig_transdc_His_kin_Hpt_dom"/>
</dbReference>
<evidence type="ECO:0000259" key="5">
    <source>
        <dbReference type="PROSITE" id="PS50112"/>
    </source>
</evidence>
<dbReference type="InterPro" id="IPR050595">
    <property type="entry name" value="Bact_response_regulator"/>
</dbReference>
<feature type="domain" description="PAS" evidence="5">
    <location>
        <begin position="407"/>
        <end position="455"/>
    </location>
</feature>
<reference evidence="7 8" key="1">
    <citation type="submission" date="2022-10" db="EMBL/GenBank/DDBJ databases">
        <title>Identification of biosynthetic pathway for the production of the potent trypsin inhibitor radiosumin.</title>
        <authorList>
            <person name="Fewer D.P."/>
            <person name="Delbaje E."/>
            <person name="Ouyang X."/>
            <person name="Agostino P.D."/>
            <person name="Wahlsten M."/>
            <person name="Jokela J."/>
            <person name="Permi P."/>
            <person name="Haapaniemi E."/>
            <person name="Koistinen H."/>
        </authorList>
    </citation>
    <scope>NUCLEOTIDE SEQUENCE [LARGE SCALE GENOMIC DNA]</scope>
    <source>
        <strain evidence="7 8">NIES-515</strain>
    </source>
</reference>
<evidence type="ECO:0000313" key="8">
    <source>
        <dbReference type="Proteomes" id="UP001526143"/>
    </source>
</evidence>
<dbReference type="Pfam" id="PF00989">
    <property type="entry name" value="PAS"/>
    <property type="match status" value="1"/>
</dbReference>
<dbReference type="InterPro" id="IPR011006">
    <property type="entry name" value="CheY-like_superfamily"/>
</dbReference>
<dbReference type="InterPro" id="IPR001789">
    <property type="entry name" value="Sig_transdc_resp-reg_receiver"/>
</dbReference>
<evidence type="ECO:0000256" key="3">
    <source>
        <dbReference type="PROSITE-ProRule" id="PRU00169"/>
    </source>
</evidence>
<dbReference type="InterPro" id="IPR035965">
    <property type="entry name" value="PAS-like_dom_sf"/>
</dbReference>
<dbReference type="Gene3D" id="1.20.120.160">
    <property type="entry name" value="HPT domain"/>
    <property type="match status" value="1"/>
</dbReference>
<dbReference type="SUPFAM" id="SSF55785">
    <property type="entry name" value="PYP-like sensor domain (PAS domain)"/>
    <property type="match status" value="1"/>
</dbReference>
<feature type="domain" description="Response regulatory" evidence="4">
    <location>
        <begin position="121"/>
        <end position="237"/>
    </location>
</feature>
<gene>
    <name evidence="7" type="ORF">OGM63_10975</name>
</gene>
<evidence type="ECO:0000256" key="2">
    <source>
        <dbReference type="PROSITE-ProRule" id="PRU00110"/>
    </source>
</evidence>
<feature type="modified residue" description="Phosphohistidine" evidence="2">
    <location>
        <position position="53"/>
    </location>
</feature>
<dbReference type="PANTHER" id="PTHR44591">
    <property type="entry name" value="STRESS RESPONSE REGULATOR PROTEIN 1"/>
    <property type="match status" value="1"/>
</dbReference>
<accession>A0ABT3AYG4</accession>
<dbReference type="Proteomes" id="UP001526143">
    <property type="component" value="Unassembled WGS sequence"/>
</dbReference>
<feature type="non-terminal residue" evidence="7">
    <location>
        <position position="1"/>
    </location>
</feature>
<dbReference type="PROSITE" id="PS50894">
    <property type="entry name" value="HPT"/>
    <property type="match status" value="1"/>
</dbReference>
<protein>
    <submittedName>
        <fullName evidence="7">Response regulator</fullName>
    </submittedName>
</protein>
<dbReference type="Pfam" id="PF00072">
    <property type="entry name" value="Response_reg"/>
    <property type="match status" value="2"/>
</dbReference>
<evidence type="ECO:0000256" key="1">
    <source>
        <dbReference type="ARBA" id="ARBA00022553"/>
    </source>
</evidence>
<dbReference type="EMBL" id="JAOWRF010000163">
    <property type="protein sequence ID" value="MCV3214030.1"/>
    <property type="molecule type" value="Genomic_DNA"/>
</dbReference>
<dbReference type="SUPFAM" id="SSF47226">
    <property type="entry name" value="Histidine-containing phosphotransfer domain, HPT domain"/>
    <property type="match status" value="1"/>
</dbReference>
<dbReference type="InterPro" id="IPR013767">
    <property type="entry name" value="PAS_fold"/>
</dbReference>
<dbReference type="PROSITE" id="PS50110">
    <property type="entry name" value="RESPONSE_REGULATORY"/>
    <property type="match status" value="2"/>
</dbReference>
<proteinExistence type="predicted"/>